<evidence type="ECO:0000259" key="5">
    <source>
        <dbReference type="PROSITE" id="PS01124"/>
    </source>
</evidence>
<dbReference type="Pfam" id="PF12833">
    <property type="entry name" value="HTH_18"/>
    <property type="match status" value="1"/>
</dbReference>
<feature type="domain" description="HTH araC/xylS-type" evidence="5">
    <location>
        <begin position="185"/>
        <end position="283"/>
    </location>
</feature>
<dbReference type="PANTHER" id="PTHR43280:SF32">
    <property type="entry name" value="TRANSCRIPTIONAL REGULATORY PROTEIN"/>
    <property type="match status" value="1"/>
</dbReference>
<dbReference type="InterPro" id="IPR011051">
    <property type="entry name" value="RmlC_Cupin_sf"/>
</dbReference>
<dbReference type="InterPro" id="IPR020449">
    <property type="entry name" value="Tscrpt_reg_AraC-type_HTH"/>
</dbReference>
<dbReference type="Pfam" id="PF02311">
    <property type="entry name" value="AraC_binding"/>
    <property type="match status" value="1"/>
</dbReference>
<dbReference type="PRINTS" id="PR00032">
    <property type="entry name" value="HTHARAC"/>
</dbReference>
<keyword evidence="7" id="KW-1185">Reference proteome</keyword>
<evidence type="ECO:0000256" key="1">
    <source>
        <dbReference type="ARBA" id="ARBA00023015"/>
    </source>
</evidence>
<dbReference type="Gene3D" id="1.10.10.60">
    <property type="entry name" value="Homeodomain-like"/>
    <property type="match status" value="1"/>
</dbReference>
<dbReference type="PANTHER" id="PTHR43280">
    <property type="entry name" value="ARAC-FAMILY TRANSCRIPTIONAL REGULATOR"/>
    <property type="match status" value="1"/>
</dbReference>
<evidence type="ECO:0000313" key="7">
    <source>
        <dbReference type="Proteomes" id="UP000535501"/>
    </source>
</evidence>
<evidence type="ECO:0000256" key="2">
    <source>
        <dbReference type="ARBA" id="ARBA00023125"/>
    </source>
</evidence>
<dbReference type="CDD" id="cd06999">
    <property type="entry name" value="cupin_HpaA-like_N"/>
    <property type="match status" value="1"/>
</dbReference>
<dbReference type="EMBL" id="JACHEJ010000009">
    <property type="protein sequence ID" value="MBB6181349.1"/>
    <property type="molecule type" value="Genomic_DNA"/>
</dbReference>
<keyword evidence="1" id="KW-0805">Transcription regulation</keyword>
<comment type="caution">
    <text evidence="6">The sequence shown here is derived from an EMBL/GenBank/DDBJ whole genome shotgun (WGS) entry which is preliminary data.</text>
</comment>
<dbReference type="PROSITE" id="PS01124">
    <property type="entry name" value="HTH_ARAC_FAMILY_2"/>
    <property type="match status" value="1"/>
</dbReference>
<evidence type="ECO:0000256" key="4">
    <source>
        <dbReference type="ARBA" id="ARBA00023163"/>
    </source>
</evidence>
<accession>A0A7W9Z0J0</accession>
<dbReference type="AlphaFoldDB" id="A0A7W9Z0J0"/>
<dbReference type="InterPro" id="IPR047264">
    <property type="entry name" value="Cupin_HpaA-like_N"/>
</dbReference>
<dbReference type="InterPro" id="IPR014710">
    <property type="entry name" value="RmlC-like_jellyroll"/>
</dbReference>
<dbReference type="GO" id="GO:0003700">
    <property type="term" value="F:DNA-binding transcription factor activity"/>
    <property type="evidence" value="ECO:0007669"/>
    <property type="project" value="InterPro"/>
</dbReference>
<keyword evidence="2" id="KW-0238">DNA-binding</keyword>
<gene>
    <name evidence="6" type="ORF">HNQ75_003336</name>
</gene>
<dbReference type="SUPFAM" id="SSF46689">
    <property type="entry name" value="Homeodomain-like"/>
    <property type="match status" value="2"/>
</dbReference>
<name>A0A7W9Z0J0_9HYPH</name>
<dbReference type="InterPro" id="IPR018060">
    <property type="entry name" value="HTH_AraC"/>
</dbReference>
<dbReference type="SMART" id="SM00342">
    <property type="entry name" value="HTH_ARAC"/>
    <property type="match status" value="1"/>
</dbReference>
<evidence type="ECO:0000313" key="6">
    <source>
        <dbReference type="EMBL" id="MBB6181349.1"/>
    </source>
</evidence>
<dbReference type="GO" id="GO:0043565">
    <property type="term" value="F:sequence-specific DNA binding"/>
    <property type="evidence" value="ECO:0007669"/>
    <property type="project" value="InterPro"/>
</dbReference>
<dbReference type="InterPro" id="IPR003313">
    <property type="entry name" value="AraC-bd"/>
</dbReference>
<dbReference type="SUPFAM" id="SSF51182">
    <property type="entry name" value="RmlC-like cupins"/>
    <property type="match status" value="1"/>
</dbReference>
<proteinExistence type="predicted"/>
<dbReference type="RefSeq" id="WP_172977867.1">
    <property type="nucleotide sequence ID" value="NZ_JACHEJ010000009.1"/>
</dbReference>
<protein>
    <submittedName>
        <fullName evidence="6">AraC family transcriptional activator of pobA</fullName>
    </submittedName>
</protein>
<organism evidence="6 7">
    <name type="scientific">Pseudorhizobium flavum</name>
    <dbReference type="NCBI Taxonomy" id="1335061"/>
    <lineage>
        <taxon>Bacteria</taxon>
        <taxon>Pseudomonadati</taxon>
        <taxon>Pseudomonadota</taxon>
        <taxon>Alphaproteobacteria</taxon>
        <taxon>Hyphomicrobiales</taxon>
        <taxon>Rhizobiaceae</taxon>
        <taxon>Rhizobium/Agrobacterium group</taxon>
        <taxon>Pseudorhizobium</taxon>
    </lineage>
</organism>
<keyword evidence="3" id="KW-0010">Activator</keyword>
<dbReference type="InterPro" id="IPR009057">
    <property type="entry name" value="Homeodomain-like_sf"/>
</dbReference>
<keyword evidence="4" id="KW-0804">Transcription</keyword>
<dbReference type="Gene3D" id="2.60.120.10">
    <property type="entry name" value="Jelly Rolls"/>
    <property type="match status" value="1"/>
</dbReference>
<evidence type="ECO:0000256" key="3">
    <source>
        <dbReference type="ARBA" id="ARBA00023159"/>
    </source>
</evidence>
<dbReference type="Proteomes" id="UP000535501">
    <property type="component" value="Unassembled WGS sequence"/>
</dbReference>
<reference evidence="6 7" key="1">
    <citation type="submission" date="2020-08" db="EMBL/GenBank/DDBJ databases">
        <title>Genomic Encyclopedia of Type Strains, Phase IV (KMG-IV): sequencing the most valuable type-strain genomes for metagenomic binning, comparative biology and taxonomic classification.</title>
        <authorList>
            <person name="Goeker M."/>
        </authorList>
    </citation>
    <scope>NUCLEOTIDE SEQUENCE [LARGE SCALE GENOMIC DNA]</scope>
    <source>
        <strain evidence="6 7">DSM 102134</strain>
    </source>
</reference>
<sequence length="290" mass="33042">MSIPTYDLYGEKRPQEADFWVHCETIAARSSAYRWEIRPHRHDSFFQFLYIRTGSGDADVAGERILLTPPCVVLMPPGVSHGYRFSKDIEGFVITVVADRLPITARVPQNRGDWLSRPRMAVIEAKEAPYLDATVQRIAEEFEKHRGERRSLMGSLLTTAILIIDSSAAPPDNEARHDAKQARVEALRTLIAERFRDQLTAEDYARLLNLSVTHLNRVVREVTGQTLHDFIMTRVVDEASRALLFTPASIKQIAVSLGFADPAYFSRWFRKRTGRTPGQFRSDERASLER</sequence>